<keyword evidence="6" id="KW-1185">Reference proteome</keyword>
<dbReference type="InterPro" id="IPR011057">
    <property type="entry name" value="Mss4-like_sf"/>
</dbReference>
<keyword evidence="2" id="KW-0479">Metal-binding</keyword>
<comment type="similarity">
    <text evidence="1">Belongs to the Gfa family.</text>
</comment>
<dbReference type="Gene3D" id="2.170.150.70">
    <property type="match status" value="1"/>
</dbReference>
<reference evidence="5 6" key="1">
    <citation type="submission" date="2019-01" db="EMBL/GenBank/DDBJ databases">
        <title>Litorilituus lipolytica sp. nov., isolated from intertidal sand of the Yellow Sea in China.</title>
        <authorList>
            <person name="Liu A."/>
        </authorList>
    </citation>
    <scope>NUCLEOTIDE SEQUENCE [LARGE SCALE GENOMIC DNA]</scope>
    <source>
        <strain evidence="5 6">RZ04</strain>
    </source>
</reference>
<evidence type="ECO:0000259" key="4">
    <source>
        <dbReference type="PROSITE" id="PS51891"/>
    </source>
</evidence>
<sequence length="121" mass="13875">MIKASCHCGNVQIEIHAKTDTLTSCNCSICHRIGARWAYFNPKDIRISHQSVPTNEYQWGEKMINFHHCPQCGGTTHYTPVDKNSTRMAINFRHVAKELTQGLAIKYFDGADTWKFVEEPF</sequence>
<keyword evidence="3" id="KW-0862">Zinc</keyword>
<dbReference type="InterPro" id="IPR006913">
    <property type="entry name" value="CENP-V/GFA"/>
</dbReference>
<dbReference type="Proteomes" id="UP000315303">
    <property type="component" value="Unassembled WGS sequence"/>
</dbReference>
<gene>
    <name evidence="5" type="ORF">EPA86_04735</name>
</gene>
<name>A0A502L0R1_9GAMM</name>
<evidence type="ECO:0000256" key="1">
    <source>
        <dbReference type="ARBA" id="ARBA00005495"/>
    </source>
</evidence>
<dbReference type="GO" id="GO:0016846">
    <property type="term" value="F:carbon-sulfur lyase activity"/>
    <property type="evidence" value="ECO:0007669"/>
    <property type="project" value="InterPro"/>
</dbReference>
<dbReference type="Pfam" id="PF04828">
    <property type="entry name" value="GFA"/>
    <property type="match status" value="1"/>
</dbReference>
<accession>A0A502L0R1</accession>
<dbReference type="RefSeq" id="WP_140602275.1">
    <property type="nucleotide sequence ID" value="NZ_SAWY01000008.1"/>
</dbReference>
<evidence type="ECO:0000256" key="2">
    <source>
        <dbReference type="ARBA" id="ARBA00022723"/>
    </source>
</evidence>
<organism evidence="5 6">
    <name type="scientific">Litorilituus lipolyticus</name>
    <dbReference type="NCBI Taxonomy" id="2491017"/>
    <lineage>
        <taxon>Bacteria</taxon>
        <taxon>Pseudomonadati</taxon>
        <taxon>Pseudomonadota</taxon>
        <taxon>Gammaproteobacteria</taxon>
        <taxon>Alteromonadales</taxon>
        <taxon>Colwelliaceae</taxon>
        <taxon>Litorilituus</taxon>
    </lineage>
</organism>
<dbReference type="GO" id="GO:0046872">
    <property type="term" value="F:metal ion binding"/>
    <property type="evidence" value="ECO:0007669"/>
    <property type="project" value="UniProtKB-KW"/>
</dbReference>
<evidence type="ECO:0000313" key="5">
    <source>
        <dbReference type="EMBL" id="TPH17296.1"/>
    </source>
</evidence>
<feature type="domain" description="CENP-V/GFA" evidence="4">
    <location>
        <begin position="2"/>
        <end position="115"/>
    </location>
</feature>
<dbReference type="EMBL" id="SAWY01000008">
    <property type="protein sequence ID" value="TPH17296.1"/>
    <property type="molecule type" value="Genomic_DNA"/>
</dbReference>
<dbReference type="InterPro" id="IPR052355">
    <property type="entry name" value="CENP-V-like"/>
</dbReference>
<dbReference type="AlphaFoldDB" id="A0A502L0R1"/>
<comment type="caution">
    <text evidence="5">The sequence shown here is derived from an EMBL/GenBank/DDBJ whole genome shotgun (WGS) entry which is preliminary data.</text>
</comment>
<protein>
    <submittedName>
        <fullName evidence="5">Aldehyde-activating protein</fullName>
    </submittedName>
</protein>
<evidence type="ECO:0000256" key="3">
    <source>
        <dbReference type="ARBA" id="ARBA00022833"/>
    </source>
</evidence>
<proteinExistence type="inferred from homology"/>
<dbReference type="OrthoDB" id="9805575at2"/>
<dbReference type="PROSITE" id="PS51891">
    <property type="entry name" value="CENP_V_GFA"/>
    <property type="match status" value="1"/>
</dbReference>
<evidence type="ECO:0000313" key="6">
    <source>
        <dbReference type="Proteomes" id="UP000315303"/>
    </source>
</evidence>
<dbReference type="SUPFAM" id="SSF51316">
    <property type="entry name" value="Mss4-like"/>
    <property type="match status" value="1"/>
</dbReference>
<dbReference type="PANTHER" id="PTHR28620">
    <property type="entry name" value="CENTROMERE PROTEIN V"/>
    <property type="match status" value="1"/>
</dbReference>
<dbReference type="PANTHER" id="PTHR28620:SF1">
    <property type="entry name" value="CENP-V_GFA DOMAIN-CONTAINING PROTEIN"/>
    <property type="match status" value="1"/>
</dbReference>